<proteinExistence type="predicted"/>
<evidence type="ECO:0000313" key="3">
    <source>
        <dbReference type="EMBL" id="AZB71442.1"/>
    </source>
</evidence>
<evidence type="ECO:0000259" key="2">
    <source>
        <dbReference type="Pfam" id="PF05419"/>
    </source>
</evidence>
<dbReference type="GO" id="GO:0046906">
    <property type="term" value="F:tetrapyrrole binding"/>
    <property type="evidence" value="ECO:0007669"/>
    <property type="project" value="TreeGrafter"/>
</dbReference>
<dbReference type="InterPro" id="IPR037215">
    <property type="entry name" value="GUN4-like_sf"/>
</dbReference>
<protein>
    <submittedName>
        <fullName evidence="3">GUN4 domain-containing protein</fullName>
    </submittedName>
</protein>
<dbReference type="AlphaFoldDB" id="A0AAN1QLP0"/>
<dbReference type="GO" id="GO:0030288">
    <property type="term" value="C:outer membrane-bounded periplasmic space"/>
    <property type="evidence" value="ECO:0007669"/>
    <property type="project" value="TreeGrafter"/>
</dbReference>
<dbReference type="SUPFAM" id="SSF140869">
    <property type="entry name" value="GUN4-like"/>
    <property type="match status" value="1"/>
</dbReference>
<dbReference type="Gene3D" id="1.10.10.1770">
    <property type="entry name" value="Gun4-like"/>
    <property type="match status" value="1"/>
</dbReference>
<keyword evidence="1" id="KW-0175">Coiled coil</keyword>
<accession>A0AAN1QLP0</accession>
<gene>
    <name evidence="3" type="ORF">DOP62_00720</name>
</gene>
<dbReference type="InterPro" id="IPR008629">
    <property type="entry name" value="GUN4-like"/>
</dbReference>
<feature type="coiled-coil region" evidence="1">
    <location>
        <begin position="6"/>
        <end position="81"/>
    </location>
</feature>
<dbReference type="PANTHER" id="PTHR34800">
    <property type="entry name" value="TETRAPYRROLE-BINDING PROTEIN, CHLOROPLASTIC"/>
    <property type="match status" value="1"/>
</dbReference>
<dbReference type="RefSeq" id="WP_208674744.1">
    <property type="nucleotide sequence ID" value="NZ_CP030139.2"/>
</dbReference>
<feature type="domain" description="GUN4-like" evidence="2">
    <location>
        <begin position="89"/>
        <end position="216"/>
    </location>
</feature>
<dbReference type="CDD" id="cd16383">
    <property type="entry name" value="GUN4"/>
    <property type="match status" value="1"/>
</dbReference>
<name>A0AAN1QLP0_SYNEL</name>
<dbReference type="Proteomes" id="UP000267249">
    <property type="component" value="Chromosome"/>
</dbReference>
<reference evidence="3 4" key="1">
    <citation type="journal article" date="2018" name="Sci. Rep.">
        <title>Genome Features and Biochemical Characteristics of a Robust, Fast Growing and Naturally Transformable Cyanobacterium Synechococcus elongatus PCC 11801 Isolated from India.</title>
        <authorList>
            <person name="Jaiswal D."/>
            <person name="Sengupta A."/>
            <person name="Sohoni S."/>
            <person name="Sengupta S."/>
            <person name="Phadnavis A.G."/>
            <person name="Pakrasi H.B."/>
            <person name="Wangikar P.P."/>
        </authorList>
    </citation>
    <scope>NUCLEOTIDE SEQUENCE [LARGE SCALE GENOMIC DNA]</scope>
    <source>
        <strain evidence="3 4">PCC 11801</strain>
    </source>
</reference>
<dbReference type="Pfam" id="PF05419">
    <property type="entry name" value="GUN4"/>
    <property type="match status" value="1"/>
</dbReference>
<organism evidence="3 4">
    <name type="scientific">Synechococcus elongatus PCC 11801</name>
    <dbReference type="NCBI Taxonomy" id="2219813"/>
    <lineage>
        <taxon>Bacteria</taxon>
        <taxon>Bacillati</taxon>
        <taxon>Cyanobacteriota</taxon>
        <taxon>Cyanophyceae</taxon>
        <taxon>Synechococcales</taxon>
        <taxon>Synechococcaceae</taxon>
        <taxon>Synechococcus</taxon>
    </lineage>
</organism>
<sequence length="238" mass="27843">MDDKSDRDLDQRLAALEARINSYNQLSSRIERLEQAVNSIKEQLNYLKSITRSIQELQQEVQQEQSVLSHLEASIENLQDDLLMISDIDTFQRLQNFLKRREFKEADQETAKILMNIINKNSDTISPEDIEKYPLGPLRITDRLWQKYSNGKFGFSVQLQSYRDLGGSLNTLIAQDQDLMFQFFDRIGWRQKGEFIFHQDWQVDSSSPTGFLPLSWWITPYGLKIGNFILARLIKLGF</sequence>
<evidence type="ECO:0000256" key="1">
    <source>
        <dbReference type="SAM" id="Coils"/>
    </source>
</evidence>
<dbReference type="Gene3D" id="1.25.40.620">
    <property type="match status" value="1"/>
</dbReference>
<dbReference type="EMBL" id="CP030139">
    <property type="protein sequence ID" value="AZB71442.1"/>
    <property type="molecule type" value="Genomic_DNA"/>
</dbReference>
<dbReference type="PANTHER" id="PTHR34800:SF1">
    <property type="entry name" value="TETRAPYRROLE-BINDING PROTEIN, CHLOROPLASTIC"/>
    <property type="match status" value="1"/>
</dbReference>
<evidence type="ECO:0000313" key="4">
    <source>
        <dbReference type="Proteomes" id="UP000267249"/>
    </source>
</evidence>